<feature type="domain" description="Protein kinase" evidence="5">
    <location>
        <begin position="176"/>
        <end position="449"/>
    </location>
</feature>
<dbReference type="Pfam" id="PF08241">
    <property type="entry name" value="Methyltransf_11"/>
    <property type="match status" value="1"/>
</dbReference>
<keyword evidence="1 3" id="KW-0547">Nucleotide-binding</keyword>
<dbReference type="GO" id="GO:0005524">
    <property type="term" value="F:ATP binding"/>
    <property type="evidence" value="ECO:0007669"/>
    <property type="project" value="UniProtKB-UniRule"/>
</dbReference>
<dbReference type="InterPro" id="IPR000719">
    <property type="entry name" value="Prot_kinase_dom"/>
</dbReference>
<dbReference type="CDD" id="cd02440">
    <property type="entry name" value="AdoMet_MTases"/>
    <property type="match status" value="1"/>
</dbReference>
<evidence type="ECO:0000256" key="2">
    <source>
        <dbReference type="ARBA" id="ARBA00022840"/>
    </source>
</evidence>
<dbReference type="PROSITE" id="PS00107">
    <property type="entry name" value="PROTEIN_KINASE_ATP"/>
    <property type="match status" value="1"/>
</dbReference>
<dbReference type="Gene3D" id="1.10.510.10">
    <property type="entry name" value="Transferase(Phosphotransferase) domain 1"/>
    <property type="match status" value="1"/>
</dbReference>
<dbReference type="EMBL" id="JWZX01001967">
    <property type="protein sequence ID" value="KOO31654.1"/>
    <property type="molecule type" value="Genomic_DNA"/>
</dbReference>
<keyword evidence="7" id="KW-1185">Reference proteome</keyword>
<dbReference type="InterPro" id="IPR029063">
    <property type="entry name" value="SAM-dependent_MTases_sf"/>
</dbReference>
<dbReference type="SUPFAM" id="SSF53335">
    <property type="entry name" value="S-adenosyl-L-methionine-dependent methyltransferases"/>
    <property type="match status" value="1"/>
</dbReference>
<dbReference type="InterPro" id="IPR051681">
    <property type="entry name" value="Ser/Thr_Kinases-Pseudokinases"/>
</dbReference>
<dbReference type="PANTHER" id="PTHR44329:SF298">
    <property type="entry name" value="MIXED LINEAGE KINASE DOMAIN-LIKE PROTEIN"/>
    <property type="match status" value="1"/>
</dbReference>
<protein>
    <submittedName>
        <fullName evidence="6">Serine threonine kinase</fullName>
    </submittedName>
</protein>
<evidence type="ECO:0000259" key="5">
    <source>
        <dbReference type="PROSITE" id="PS50011"/>
    </source>
</evidence>
<feature type="region of interest" description="Disordered" evidence="4">
    <location>
        <begin position="132"/>
        <end position="157"/>
    </location>
</feature>
<accession>A0A0M0JYL1</accession>
<organism evidence="6 7">
    <name type="scientific">Chrysochromulina tobinii</name>
    <dbReference type="NCBI Taxonomy" id="1460289"/>
    <lineage>
        <taxon>Eukaryota</taxon>
        <taxon>Haptista</taxon>
        <taxon>Haptophyta</taxon>
        <taxon>Prymnesiophyceae</taxon>
        <taxon>Prymnesiales</taxon>
        <taxon>Chrysochromulinaceae</taxon>
        <taxon>Chrysochromulina</taxon>
    </lineage>
</organism>
<dbReference type="OrthoDB" id="506498at2759"/>
<comment type="caution">
    <text evidence="6">The sequence shown here is derived from an EMBL/GenBank/DDBJ whole genome shotgun (WGS) entry which is preliminary data.</text>
</comment>
<dbReference type="InterPro" id="IPR011009">
    <property type="entry name" value="Kinase-like_dom_sf"/>
</dbReference>
<dbReference type="InterPro" id="IPR017441">
    <property type="entry name" value="Protein_kinase_ATP_BS"/>
</dbReference>
<keyword evidence="6" id="KW-0418">Kinase</keyword>
<feature type="binding site" evidence="3">
    <location>
        <position position="203"/>
    </location>
    <ligand>
        <name>ATP</name>
        <dbReference type="ChEBI" id="CHEBI:30616"/>
    </ligand>
</feature>
<name>A0A0M0JYL1_9EUKA</name>
<proteinExistence type="predicted"/>
<dbReference type="Proteomes" id="UP000037460">
    <property type="component" value="Unassembled WGS sequence"/>
</dbReference>
<gene>
    <name evidence="6" type="ORF">Ctob_013155</name>
</gene>
<dbReference type="AlphaFoldDB" id="A0A0M0JYL1"/>
<evidence type="ECO:0000313" key="7">
    <source>
        <dbReference type="Proteomes" id="UP000037460"/>
    </source>
</evidence>
<dbReference type="SMART" id="SM00220">
    <property type="entry name" value="S_TKc"/>
    <property type="match status" value="1"/>
</dbReference>
<evidence type="ECO:0000256" key="3">
    <source>
        <dbReference type="PROSITE-ProRule" id="PRU10141"/>
    </source>
</evidence>
<evidence type="ECO:0000256" key="4">
    <source>
        <dbReference type="SAM" id="MobiDB-lite"/>
    </source>
</evidence>
<dbReference type="PROSITE" id="PS00108">
    <property type="entry name" value="PROTEIN_KINASE_ST"/>
    <property type="match status" value="1"/>
</dbReference>
<dbReference type="PROSITE" id="PS50011">
    <property type="entry name" value="PROTEIN_KINASE_DOM"/>
    <property type="match status" value="1"/>
</dbReference>
<dbReference type="Pfam" id="PF00069">
    <property type="entry name" value="Pkinase"/>
    <property type="match status" value="1"/>
</dbReference>
<sequence>LKGRHAKAKVLIVLKTKSFYESAPCLKELSCAIDQKIPVIPIVLEENLPGPKQQWSKLTDQDSEVMIAKVQEHLGKINDIPSPGTLLTVPITLDEIIEEINKHVTTKAQEFTTLATQNFAAKRGGWSRMISISSKRSQPSRSKPPRSPPPKESGTEMSSIVGSSMHVVNLVSWKELTLRERLGAGSFGEVRVAVYNSTPCAIKSLRAVTTPAVLQELISEFELTMRLHHPNVLLTMGIAHDADDGKTGILMELMPASLLDVLHHHRQRDQLATWEASLVLIALDVAKGMTYLHAKGVVHRDLKPGNVLLTEHWDAKVADFGTALTKYAGQAEGPAGTPPYMAPEAIAFTSGAKAKPTDRGTCDFWQMAEATRSLSVRIFGVSRDIGLLPTRVHSDVRTTVLGLTRAVTERGKPIRLPDERAATVDAALRAGGIFGGGTAELAGCVSAWYIAQRAEGDAAGINAYYDEFRAEGYTAALGGAQEELTHRCAELAGLPSAPTGAPPLVLDLGCGSGLSIGPLVRRGCAVIGIDLSLEMLRTARRAGAEVVQADMSQPLPLRTGLFDGLTSVSALQFLCEPPQQQQQRC</sequence>
<dbReference type="Gene3D" id="3.40.50.150">
    <property type="entry name" value="Vaccinia Virus protein VP39"/>
    <property type="match status" value="1"/>
</dbReference>
<dbReference type="GO" id="GO:0004674">
    <property type="term" value="F:protein serine/threonine kinase activity"/>
    <property type="evidence" value="ECO:0007669"/>
    <property type="project" value="TreeGrafter"/>
</dbReference>
<dbReference type="PANTHER" id="PTHR44329">
    <property type="entry name" value="SERINE/THREONINE-PROTEIN KINASE TNNI3K-RELATED"/>
    <property type="match status" value="1"/>
</dbReference>
<dbReference type="InterPro" id="IPR008271">
    <property type="entry name" value="Ser/Thr_kinase_AS"/>
</dbReference>
<evidence type="ECO:0000256" key="1">
    <source>
        <dbReference type="ARBA" id="ARBA00022741"/>
    </source>
</evidence>
<feature type="non-terminal residue" evidence="6">
    <location>
        <position position="1"/>
    </location>
</feature>
<keyword evidence="2 3" id="KW-0067">ATP-binding</keyword>
<dbReference type="InterPro" id="IPR013216">
    <property type="entry name" value="Methyltransf_11"/>
</dbReference>
<reference evidence="7" key="1">
    <citation type="journal article" date="2015" name="PLoS Genet.">
        <title>Genome Sequence and Transcriptome Analyses of Chrysochromulina tobin: Metabolic Tools for Enhanced Algal Fitness in the Prominent Order Prymnesiales (Haptophyceae).</title>
        <authorList>
            <person name="Hovde B.T."/>
            <person name="Deodato C.R."/>
            <person name="Hunsperger H.M."/>
            <person name="Ryken S.A."/>
            <person name="Yost W."/>
            <person name="Jha R.K."/>
            <person name="Patterson J."/>
            <person name="Monnat R.J. Jr."/>
            <person name="Barlow S.B."/>
            <person name="Starkenburg S.R."/>
            <person name="Cattolico R.A."/>
        </authorList>
    </citation>
    <scope>NUCLEOTIDE SEQUENCE</scope>
    <source>
        <strain evidence="7">CCMP291</strain>
    </source>
</reference>
<evidence type="ECO:0000313" key="6">
    <source>
        <dbReference type="EMBL" id="KOO31654.1"/>
    </source>
</evidence>
<keyword evidence="6" id="KW-0808">Transferase</keyword>
<dbReference type="SUPFAM" id="SSF56112">
    <property type="entry name" value="Protein kinase-like (PK-like)"/>
    <property type="match status" value="1"/>
</dbReference>
<dbReference type="GO" id="GO:0008757">
    <property type="term" value="F:S-adenosylmethionine-dependent methyltransferase activity"/>
    <property type="evidence" value="ECO:0007669"/>
    <property type="project" value="InterPro"/>
</dbReference>